<dbReference type="PRINTS" id="PR00474">
    <property type="entry name" value="GLU5KINASE"/>
</dbReference>
<dbReference type="CDD" id="cd21157">
    <property type="entry name" value="PUA_G5K"/>
    <property type="match status" value="1"/>
</dbReference>
<keyword evidence="3 8" id="KW-0641">Proline biosynthesis</keyword>
<dbReference type="PROSITE" id="PS50890">
    <property type="entry name" value="PUA"/>
    <property type="match status" value="1"/>
</dbReference>
<feature type="binding site" evidence="8">
    <location>
        <position position="10"/>
    </location>
    <ligand>
        <name>ATP</name>
        <dbReference type="ChEBI" id="CHEBI:30616"/>
    </ligand>
</feature>
<reference evidence="10" key="1">
    <citation type="journal article" date="2011" name="Environ. Microbiol.">
        <title>Time-series analyses of Monterey Bay coastal microbial picoplankton using a 'genome proxy' microarray.</title>
        <authorList>
            <person name="Rich V.I."/>
            <person name="Pham V.D."/>
            <person name="Eppley J."/>
            <person name="Shi Y."/>
            <person name="DeLong E.F."/>
        </authorList>
    </citation>
    <scope>NUCLEOTIDE SEQUENCE</scope>
</reference>
<comment type="similarity">
    <text evidence="8">Belongs to the glutamate 5-kinase family.</text>
</comment>
<evidence type="ECO:0000256" key="1">
    <source>
        <dbReference type="ARBA" id="ARBA00022490"/>
    </source>
</evidence>
<dbReference type="EC" id="2.7.2.11" evidence="8"/>
<comment type="pathway">
    <text evidence="8">Amino-acid biosynthesis; L-proline biosynthesis; L-glutamate 5-semialdehyde from L-glutamate: step 1/2.</text>
</comment>
<dbReference type="GO" id="GO:0004349">
    <property type="term" value="F:glutamate 5-kinase activity"/>
    <property type="evidence" value="ECO:0007669"/>
    <property type="project" value="UniProtKB-UniRule"/>
</dbReference>
<dbReference type="SUPFAM" id="SSF88697">
    <property type="entry name" value="PUA domain-like"/>
    <property type="match status" value="1"/>
</dbReference>
<dbReference type="InterPro" id="IPR019797">
    <property type="entry name" value="Glutamate_5-kinase_CS"/>
</dbReference>
<comment type="caution">
    <text evidence="8">Lacks conserved residue(s) required for the propagation of feature annotation.</text>
</comment>
<proteinExistence type="inferred from homology"/>
<evidence type="ECO:0000256" key="6">
    <source>
        <dbReference type="ARBA" id="ARBA00022777"/>
    </source>
</evidence>
<comment type="subcellular location">
    <subcellularLocation>
        <location evidence="8">Cytoplasm</location>
    </subcellularLocation>
</comment>
<dbReference type="AlphaFoldDB" id="E0XY66"/>
<dbReference type="InterPro" id="IPR001048">
    <property type="entry name" value="Asp/Glu/Uridylate_kinase"/>
</dbReference>
<name>E0XY66_9CHLR</name>
<evidence type="ECO:0000256" key="4">
    <source>
        <dbReference type="ARBA" id="ARBA00022679"/>
    </source>
</evidence>
<dbReference type="Gene3D" id="2.30.130.10">
    <property type="entry name" value="PUA domain"/>
    <property type="match status" value="1"/>
</dbReference>
<feature type="binding site" evidence="8">
    <location>
        <position position="137"/>
    </location>
    <ligand>
        <name>substrate</name>
    </ligand>
</feature>
<evidence type="ECO:0000256" key="5">
    <source>
        <dbReference type="ARBA" id="ARBA00022741"/>
    </source>
</evidence>
<dbReference type="InterPro" id="IPR036974">
    <property type="entry name" value="PUA_sf"/>
</dbReference>
<keyword evidence="4 8" id="KW-0808">Transferase</keyword>
<gene>
    <name evidence="8" type="primary">proB</name>
</gene>
<dbReference type="GO" id="GO:0005829">
    <property type="term" value="C:cytosol"/>
    <property type="evidence" value="ECO:0007669"/>
    <property type="project" value="TreeGrafter"/>
</dbReference>
<dbReference type="PIRSF" id="PIRSF000729">
    <property type="entry name" value="GK"/>
    <property type="match status" value="1"/>
</dbReference>
<dbReference type="InterPro" id="IPR015947">
    <property type="entry name" value="PUA-like_sf"/>
</dbReference>
<dbReference type="Pfam" id="PF00696">
    <property type="entry name" value="AA_kinase"/>
    <property type="match status" value="1"/>
</dbReference>
<keyword evidence="2 8" id="KW-0028">Amino-acid biosynthesis</keyword>
<evidence type="ECO:0000256" key="3">
    <source>
        <dbReference type="ARBA" id="ARBA00022650"/>
    </source>
</evidence>
<dbReference type="PANTHER" id="PTHR43654:SF1">
    <property type="entry name" value="ISOPENTENYL PHOSPHATE KINASE"/>
    <property type="match status" value="1"/>
</dbReference>
<evidence type="ECO:0000259" key="9">
    <source>
        <dbReference type="SMART" id="SM00359"/>
    </source>
</evidence>
<dbReference type="FunFam" id="3.40.1160.10:FF:000018">
    <property type="entry name" value="Glutamate 5-kinase"/>
    <property type="match status" value="1"/>
</dbReference>
<feature type="domain" description="PUA" evidence="9">
    <location>
        <begin position="280"/>
        <end position="363"/>
    </location>
</feature>
<keyword evidence="1 8" id="KW-0963">Cytoplasm</keyword>
<dbReference type="HAMAP" id="MF_00456">
    <property type="entry name" value="ProB"/>
    <property type="match status" value="1"/>
</dbReference>
<accession>E0XY66</accession>
<dbReference type="SMART" id="SM00359">
    <property type="entry name" value="PUA"/>
    <property type="match status" value="1"/>
</dbReference>
<feature type="binding site" evidence="8">
    <location>
        <position position="152"/>
    </location>
    <ligand>
        <name>substrate</name>
    </ligand>
</feature>
<protein>
    <recommendedName>
        <fullName evidence="8">Glutamate 5-kinase</fullName>
        <ecNumber evidence="8">2.7.2.11</ecNumber>
    </recommendedName>
    <alternativeName>
        <fullName evidence="8">Gamma-glutamyl kinase</fullName>
        <shortName evidence="8">GK</shortName>
    </alternativeName>
</protein>
<dbReference type="InterPro" id="IPR036393">
    <property type="entry name" value="AceGlu_kinase-like_sf"/>
</dbReference>
<feature type="binding site" evidence="8">
    <location>
        <position position="50"/>
    </location>
    <ligand>
        <name>substrate</name>
    </ligand>
</feature>
<sequence length="375" mass="40539">MTSCNRIVVKAGTTLLIHGTDQLNLQVMSTMVEQIVRLHRQGIEIILVSSGAVAAGRHVLGVSKEEKTVPFRQVLAAAGQGRLMHVYEQLFDWHQVPVGQALLTRNDLSDRLGYLNVRNTLLSLLELRVIPIANENDVVAVDELAGEIFGDNDNLSAMIANLVDADLLVMLGEMEGLYTADPHLDDSAHLIPTIERMDTDIEALGGDSWGDQGRGGMATKLEAARLATNSGVNVVIASGLERDILPRLAKGERIGTFIAATGTKKESRKRWMLSGLSNGGNIVIDDGASTALLQNNGSLLPAGVKEVVGIFNRGDIVSIQDTHSTQIAAGITNYSSKELDMIKGKHSNQIDELLGHQYGDEVVHRNNMVMLQELS</sequence>
<dbReference type="EMBL" id="GU474918">
    <property type="protein sequence ID" value="ADI19357.1"/>
    <property type="molecule type" value="Genomic_DNA"/>
</dbReference>
<comment type="catalytic activity">
    <reaction evidence="8">
        <text>L-glutamate + ATP = L-glutamyl 5-phosphate + ADP</text>
        <dbReference type="Rhea" id="RHEA:14877"/>
        <dbReference type="ChEBI" id="CHEBI:29985"/>
        <dbReference type="ChEBI" id="CHEBI:30616"/>
        <dbReference type="ChEBI" id="CHEBI:58274"/>
        <dbReference type="ChEBI" id="CHEBI:456216"/>
        <dbReference type="EC" id="2.7.2.11"/>
    </reaction>
</comment>
<dbReference type="FunFam" id="2.30.130.10:FF:000007">
    <property type="entry name" value="Glutamate 5-kinase"/>
    <property type="match status" value="1"/>
</dbReference>
<dbReference type="PANTHER" id="PTHR43654">
    <property type="entry name" value="GLUTAMATE 5-KINASE"/>
    <property type="match status" value="1"/>
</dbReference>
<dbReference type="InterPro" id="IPR001057">
    <property type="entry name" value="Glu/AcGlu_kinase"/>
</dbReference>
<dbReference type="GO" id="GO:0005524">
    <property type="term" value="F:ATP binding"/>
    <property type="evidence" value="ECO:0007669"/>
    <property type="project" value="UniProtKB-KW"/>
</dbReference>
<evidence type="ECO:0000313" key="10">
    <source>
        <dbReference type="EMBL" id="ADI19357.1"/>
    </source>
</evidence>
<dbReference type="NCBIfam" id="TIGR01027">
    <property type="entry name" value="proB"/>
    <property type="match status" value="1"/>
</dbReference>
<dbReference type="UniPathway" id="UPA00098">
    <property type="reaction ID" value="UER00359"/>
</dbReference>
<keyword evidence="6 8" id="KW-0418">Kinase</keyword>
<evidence type="ECO:0000256" key="8">
    <source>
        <dbReference type="HAMAP-Rule" id="MF_00456"/>
    </source>
</evidence>
<dbReference type="Gene3D" id="3.40.1160.10">
    <property type="entry name" value="Acetylglutamate kinase-like"/>
    <property type="match status" value="2"/>
</dbReference>
<dbReference type="InterPro" id="IPR011529">
    <property type="entry name" value="Glu_5kinase"/>
</dbReference>
<dbReference type="CDD" id="cd04242">
    <property type="entry name" value="AAK_G5K_ProB"/>
    <property type="match status" value="1"/>
</dbReference>
<dbReference type="GO" id="GO:0003723">
    <property type="term" value="F:RNA binding"/>
    <property type="evidence" value="ECO:0007669"/>
    <property type="project" value="InterPro"/>
</dbReference>
<keyword evidence="5 8" id="KW-0547">Nucleotide-binding</keyword>
<comment type="function">
    <text evidence="8">Catalyzes the transfer of a phosphate group to glutamate to form L-glutamate 5-phosphate.</text>
</comment>
<dbReference type="PROSITE" id="PS00902">
    <property type="entry name" value="GLUTAMATE_5_KINASE"/>
    <property type="match status" value="1"/>
</dbReference>
<dbReference type="InterPro" id="IPR005715">
    <property type="entry name" value="Glu_5kinase/COase_Synthase"/>
</dbReference>
<organism evidence="10">
    <name type="scientific">uncultured Chloroflexi bacterium HF0500_03M05</name>
    <dbReference type="NCBI Taxonomy" id="710737"/>
    <lineage>
        <taxon>Bacteria</taxon>
        <taxon>Bacillati</taxon>
        <taxon>Chloroflexota</taxon>
        <taxon>environmental samples</taxon>
    </lineage>
</organism>
<evidence type="ECO:0000256" key="2">
    <source>
        <dbReference type="ARBA" id="ARBA00022605"/>
    </source>
</evidence>
<keyword evidence="7 8" id="KW-0067">ATP-binding</keyword>
<dbReference type="GO" id="GO:0055129">
    <property type="term" value="P:L-proline biosynthetic process"/>
    <property type="evidence" value="ECO:0007669"/>
    <property type="project" value="UniProtKB-UniRule"/>
</dbReference>
<evidence type="ECO:0000256" key="7">
    <source>
        <dbReference type="ARBA" id="ARBA00022840"/>
    </source>
</evidence>
<dbReference type="InterPro" id="IPR002478">
    <property type="entry name" value="PUA"/>
</dbReference>
<dbReference type="InterPro" id="IPR041739">
    <property type="entry name" value="G5K_ProB"/>
</dbReference>
<dbReference type="SUPFAM" id="SSF53633">
    <property type="entry name" value="Carbamate kinase-like"/>
    <property type="match status" value="1"/>
</dbReference>
<dbReference type="Pfam" id="PF01472">
    <property type="entry name" value="PUA"/>
    <property type="match status" value="1"/>
</dbReference>